<dbReference type="PANTHER" id="PTHR45728">
    <property type="entry name" value="ACETYL-COA CARBOXYLASE, ISOFORM A"/>
    <property type="match status" value="1"/>
</dbReference>
<gene>
    <name evidence="2" type="ORF">NEMVEDRAFT_v1g6637</name>
</gene>
<dbReference type="InterPro" id="IPR013537">
    <property type="entry name" value="AcCoA_COase_cen"/>
</dbReference>
<feature type="non-terminal residue" evidence="2">
    <location>
        <position position="72"/>
    </location>
</feature>
<sequence>LQKLIYSETAIFDVLPSFFYHKNEAVRKAALEVYVRRSYQAYELTTLYHEMLNENVFIVEFQFSLPSSHPNR</sequence>
<accession>A7T5Y8</accession>
<feature type="non-terminal residue" evidence="2">
    <location>
        <position position="1"/>
    </location>
</feature>
<evidence type="ECO:0000313" key="2">
    <source>
        <dbReference type="EMBL" id="EDO28623.1"/>
    </source>
</evidence>
<dbReference type="STRING" id="45351.A7T5Y8"/>
<name>A7T5Y8_NEMVE</name>
<dbReference type="GO" id="GO:0006633">
    <property type="term" value="P:fatty acid biosynthetic process"/>
    <property type="evidence" value="ECO:0007669"/>
    <property type="project" value="InterPro"/>
</dbReference>
<dbReference type="InterPro" id="IPR049076">
    <property type="entry name" value="ACCA"/>
</dbReference>
<dbReference type="HOGENOM" id="CLU_2729594_0_0_1"/>
<evidence type="ECO:0000313" key="3">
    <source>
        <dbReference type="Proteomes" id="UP000001593"/>
    </source>
</evidence>
<reference evidence="2 3" key="1">
    <citation type="journal article" date="2007" name="Science">
        <title>Sea anemone genome reveals ancestral eumetazoan gene repertoire and genomic organization.</title>
        <authorList>
            <person name="Putnam N.H."/>
            <person name="Srivastava M."/>
            <person name="Hellsten U."/>
            <person name="Dirks B."/>
            <person name="Chapman J."/>
            <person name="Salamov A."/>
            <person name="Terry A."/>
            <person name="Shapiro H."/>
            <person name="Lindquist E."/>
            <person name="Kapitonov V.V."/>
            <person name="Jurka J."/>
            <person name="Genikhovich G."/>
            <person name="Grigoriev I.V."/>
            <person name="Lucas S.M."/>
            <person name="Steele R.E."/>
            <person name="Finnerty J.R."/>
            <person name="Technau U."/>
            <person name="Martindale M.Q."/>
            <person name="Rokhsar D.S."/>
        </authorList>
    </citation>
    <scope>NUCLEOTIDE SEQUENCE [LARGE SCALE GENOMIC DNA]</scope>
    <source>
        <strain evidence="3">CH2 X CH6</strain>
    </source>
</reference>
<dbReference type="PANTHER" id="PTHR45728:SF3">
    <property type="entry name" value="ACETYL-COA CARBOXYLASE"/>
    <property type="match status" value="1"/>
</dbReference>
<keyword evidence="3" id="KW-1185">Reference proteome</keyword>
<dbReference type="PhylomeDB" id="A7T5Y8"/>
<evidence type="ECO:0000259" key="1">
    <source>
        <dbReference type="Pfam" id="PF08326"/>
    </source>
</evidence>
<dbReference type="GO" id="GO:0003989">
    <property type="term" value="F:acetyl-CoA carboxylase activity"/>
    <property type="evidence" value="ECO:0007669"/>
    <property type="project" value="InterPro"/>
</dbReference>
<dbReference type="Proteomes" id="UP000001593">
    <property type="component" value="Unassembled WGS sequence"/>
</dbReference>
<protein>
    <recommendedName>
        <fullName evidence="1">Acetyl-CoA carboxylase central domain-containing protein</fullName>
    </recommendedName>
</protein>
<dbReference type="eggNOG" id="KOG0368">
    <property type="taxonomic scope" value="Eukaryota"/>
</dbReference>
<dbReference type="Pfam" id="PF08326">
    <property type="entry name" value="ACC_central"/>
    <property type="match status" value="1"/>
</dbReference>
<dbReference type="AlphaFoldDB" id="A7T5Y8"/>
<dbReference type="InParanoid" id="A7T5Y8"/>
<organism evidence="2 3">
    <name type="scientific">Nematostella vectensis</name>
    <name type="common">Starlet sea anemone</name>
    <dbReference type="NCBI Taxonomy" id="45351"/>
    <lineage>
        <taxon>Eukaryota</taxon>
        <taxon>Metazoa</taxon>
        <taxon>Cnidaria</taxon>
        <taxon>Anthozoa</taxon>
        <taxon>Hexacorallia</taxon>
        <taxon>Actiniaria</taxon>
        <taxon>Edwardsiidae</taxon>
        <taxon>Nematostella</taxon>
    </lineage>
</organism>
<dbReference type="GO" id="GO:0005524">
    <property type="term" value="F:ATP binding"/>
    <property type="evidence" value="ECO:0007669"/>
    <property type="project" value="InterPro"/>
</dbReference>
<proteinExistence type="predicted"/>
<dbReference type="EMBL" id="DS471350">
    <property type="protein sequence ID" value="EDO28623.1"/>
    <property type="molecule type" value="Genomic_DNA"/>
</dbReference>
<feature type="domain" description="Acetyl-CoA carboxylase central" evidence="1">
    <location>
        <begin position="1"/>
        <end position="70"/>
    </location>
</feature>